<dbReference type="AlphaFoldDB" id="A0A8J8GEV6"/>
<comment type="pathway">
    <text evidence="1">Lipid metabolism; butanoate metabolism.</text>
</comment>
<dbReference type="PANTHER" id="PTHR48075">
    <property type="entry name" value="3-HYDROXYACYL-COA DEHYDROGENASE FAMILY PROTEIN"/>
    <property type="match status" value="1"/>
</dbReference>
<evidence type="ECO:0000313" key="7">
    <source>
        <dbReference type="Proteomes" id="UP000625804"/>
    </source>
</evidence>
<dbReference type="Proteomes" id="UP000625804">
    <property type="component" value="Unassembled WGS sequence"/>
</dbReference>
<dbReference type="SUPFAM" id="SSF48179">
    <property type="entry name" value="6-phosphogluconate dehydrogenase C-terminal domain-like"/>
    <property type="match status" value="1"/>
</dbReference>
<reference evidence="6" key="1">
    <citation type="submission" date="2020-06" db="EMBL/GenBank/DDBJ databases">
        <title>A novel thermopfilic bacterium from Erzurum, Turkey.</title>
        <authorList>
            <person name="Adiguzel A."/>
            <person name="Ay H."/>
            <person name="Baltaci M.O."/>
        </authorList>
    </citation>
    <scope>NUCLEOTIDE SEQUENCE</scope>
    <source>
        <strain evidence="6">P2</strain>
    </source>
</reference>
<evidence type="ECO:0000256" key="3">
    <source>
        <dbReference type="ARBA" id="ARBA00023002"/>
    </source>
</evidence>
<dbReference type="GO" id="GO:0016616">
    <property type="term" value="F:oxidoreductase activity, acting on the CH-OH group of donors, NAD or NADP as acceptor"/>
    <property type="evidence" value="ECO:0007669"/>
    <property type="project" value="InterPro"/>
</dbReference>
<protein>
    <submittedName>
        <fullName evidence="6">3-hydroxybutyryl-CoA dehydrogenase</fullName>
    </submittedName>
</protein>
<organism evidence="6 7">
    <name type="scientific">Calidifontibacillus erzurumensis</name>
    <dbReference type="NCBI Taxonomy" id="2741433"/>
    <lineage>
        <taxon>Bacteria</taxon>
        <taxon>Bacillati</taxon>
        <taxon>Bacillota</taxon>
        <taxon>Bacilli</taxon>
        <taxon>Bacillales</taxon>
        <taxon>Bacillaceae</taxon>
        <taxon>Calidifontibacillus/Schinkia group</taxon>
        <taxon>Calidifontibacillus</taxon>
    </lineage>
</organism>
<dbReference type="Pfam" id="PF00725">
    <property type="entry name" value="3HCDH"/>
    <property type="match status" value="1"/>
</dbReference>
<evidence type="ECO:0000256" key="2">
    <source>
        <dbReference type="ARBA" id="ARBA00009463"/>
    </source>
</evidence>
<evidence type="ECO:0000259" key="4">
    <source>
        <dbReference type="Pfam" id="PF00725"/>
    </source>
</evidence>
<dbReference type="Pfam" id="PF02737">
    <property type="entry name" value="3HCDH_N"/>
    <property type="match status" value="1"/>
</dbReference>
<dbReference type="SUPFAM" id="SSF51735">
    <property type="entry name" value="NAD(P)-binding Rossmann-fold domains"/>
    <property type="match status" value="1"/>
</dbReference>
<evidence type="ECO:0000256" key="1">
    <source>
        <dbReference type="ARBA" id="ARBA00005086"/>
    </source>
</evidence>
<dbReference type="InterPro" id="IPR006108">
    <property type="entry name" value="3HC_DH_C"/>
</dbReference>
<comment type="caution">
    <text evidence="6">The sequence shown here is derived from an EMBL/GenBank/DDBJ whole genome shotgun (WGS) entry which is preliminary data.</text>
</comment>
<dbReference type="GO" id="GO:0006631">
    <property type="term" value="P:fatty acid metabolic process"/>
    <property type="evidence" value="ECO:0007669"/>
    <property type="project" value="InterPro"/>
</dbReference>
<evidence type="ECO:0000313" key="6">
    <source>
        <dbReference type="EMBL" id="NSL50533.1"/>
    </source>
</evidence>
<keyword evidence="3" id="KW-0560">Oxidoreductase</keyword>
<accession>A0A8J8GEV6</accession>
<dbReference type="InterPro" id="IPR013328">
    <property type="entry name" value="6PGD_dom2"/>
</dbReference>
<dbReference type="EMBL" id="JABTTE010000002">
    <property type="protein sequence ID" value="NSL50533.1"/>
    <property type="molecule type" value="Genomic_DNA"/>
</dbReference>
<name>A0A8J8GEV6_9BACI</name>
<proteinExistence type="inferred from homology"/>
<keyword evidence="7" id="KW-1185">Reference proteome</keyword>
<feature type="domain" description="3-hydroxyacyl-CoA dehydrogenase NAD binding" evidence="5">
    <location>
        <begin position="44"/>
        <end position="145"/>
    </location>
</feature>
<dbReference type="InterPro" id="IPR036291">
    <property type="entry name" value="NAD(P)-bd_dom_sf"/>
</dbReference>
<evidence type="ECO:0000259" key="5">
    <source>
        <dbReference type="Pfam" id="PF02737"/>
    </source>
</evidence>
<dbReference type="PANTHER" id="PTHR48075:SF5">
    <property type="entry name" value="3-HYDROXYBUTYRYL-COA DEHYDROGENASE"/>
    <property type="match status" value="1"/>
</dbReference>
<dbReference type="Gene3D" id="1.10.1040.10">
    <property type="entry name" value="N-(1-d-carboxylethyl)-l-norvaline Dehydrogenase, domain 2"/>
    <property type="match status" value="1"/>
</dbReference>
<dbReference type="GO" id="GO:0070403">
    <property type="term" value="F:NAD+ binding"/>
    <property type="evidence" value="ECO:0007669"/>
    <property type="project" value="InterPro"/>
</dbReference>
<dbReference type="RefSeq" id="WP_173729738.1">
    <property type="nucleotide sequence ID" value="NZ_JABTTE010000002.1"/>
</dbReference>
<dbReference type="InterPro" id="IPR008927">
    <property type="entry name" value="6-PGluconate_DH-like_C_sf"/>
</dbReference>
<dbReference type="Gene3D" id="3.40.50.720">
    <property type="entry name" value="NAD(P)-binding Rossmann-like Domain"/>
    <property type="match status" value="1"/>
</dbReference>
<feature type="domain" description="3-hydroxyacyl-CoA dehydrogenase C-terminal" evidence="4">
    <location>
        <begin position="150"/>
        <end position="244"/>
    </location>
</feature>
<sequence length="254" mass="28739">MNTSNLRMVVVGNNKLADTINMLYSNLSLVEIEKIDVEEIHKRNIFANVIFETENVDLRKKKEILQKIEQSTTNDALILTSILGVTATEAASWLKNSSRVVGFAFFANIVKGDLIEIAPALQTKSFYLERAKQCFLKVTEKIEVVEDEVGLVFPRILAMIINEAVFALMEKTATIEDIDIAMKKGTNYPYGPFEWADDIGLDDVYAVLAGLKRSLGEERYRPASLLKKMVLAKWIGKGSERGFYFNREKKEIMT</sequence>
<dbReference type="InterPro" id="IPR006176">
    <property type="entry name" value="3-OHacyl-CoA_DH_NAD-bd"/>
</dbReference>
<comment type="similarity">
    <text evidence="2">Belongs to the 3-hydroxyacyl-CoA dehydrogenase family.</text>
</comment>
<gene>
    <name evidence="6" type="ORF">HR057_02005</name>
</gene>